<dbReference type="PANTHER" id="PTHR30558">
    <property type="entry name" value="EXBD MEMBRANE COMPONENT OF PMF-DRIVEN MACROMOLECULE IMPORT SYSTEM"/>
    <property type="match status" value="1"/>
</dbReference>
<keyword evidence="3 10" id="KW-1003">Cell membrane</keyword>
<dbReference type="Proteomes" id="UP000280792">
    <property type="component" value="Unassembled WGS sequence"/>
</dbReference>
<dbReference type="PANTHER" id="PTHR30558:SF7">
    <property type="entry name" value="TOL-PAL SYSTEM PROTEIN TOLR"/>
    <property type="match status" value="1"/>
</dbReference>
<evidence type="ECO:0000256" key="5">
    <source>
        <dbReference type="ARBA" id="ARBA00022618"/>
    </source>
</evidence>
<keyword evidence="4 10" id="KW-0997">Cell inner membrane</keyword>
<comment type="caution">
    <text evidence="11">The sequence shown here is derived from an EMBL/GenBank/DDBJ whole genome shotgun (WGS) entry which is preliminary data.</text>
</comment>
<sequence>MAKQRQRRRPISEINVVPYIDVMMVLLIVFMVAAPLLTQGVNVELPKTNAKPMQMAEDEEVLILSVKADGSYYLNIGDQQEQPITLALLGEQVSKIVRAQPQRPVMIKGDQKVPYGAVVTAMATLQESGVDNVGLITDPKEL</sequence>
<dbReference type="GO" id="GO:0015031">
    <property type="term" value="P:protein transport"/>
    <property type="evidence" value="ECO:0007669"/>
    <property type="project" value="InterPro"/>
</dbReference>
<reference evidence="11 12" key="1">
    <citation type="submission" date="2018-08" db="EMBL/GenBank/DDBJ databases">
        <authorList>
            <person name="Khan S.A."/>
        </authorList>
    </citation>
    <scope>NUCLEOTIDE SEQUENCE [LARGE SCALE GENOMIC DNA]</scope>
    <source>
        <strain evidence="11 12">GTF-13</strain>
    </source>
</reference>
<dbReference type="GO" id="GO:0022857">
    <property type="term" value="F:transmembrane transporter activity"/>
    <property type="evidence" value="ECO:0007669"/>
    <property type="project" value="InterPro"/>
</dbReference>
<accession>A0A3P3VR78</accession>
<keyword evidence="8 10" id="KW-0472">Membrane</keyword>
<comment type="subunit">
    <text evidence="10">The Tol-Pal system is composed of five core proteins: the inner membrane proteins TolA, TolQ and TolR, the periplasmic protein TolB and the outer membrane protein Pal. They form a network linking the inner and outer membranes and the peptidoglycan layer.</text>
</comment>
<dbReference type="Pfam" id="PF02472">
    <property type="entry name" value="ExbD"/>
    <property type="match status" value="1"/>
</dbReference>
<keyword evidence="5 10" id="KW-0132">Cell division</keyword>
<evidence type="ECO:0000256" key="3">
    <source>
        <dbReference type="ARBA" id="ARBA00022475"/>
    </source>
</evidence>
<dbReference type="RefSeq" id="WP_125014603.1">
    <property type="nucleotide sequence ID" value="NZ_QWEZ01000001.1"/>
</dbReference>
<evidence type="ECO:0000256" key="9">
    <source>
        <dbReference type="ARBA" id="ARBA00023306"/>
    </source>
</evidence>
<proteinExistence type="inferred from homology"/>
<evidence type="ECO:0000313" key="12">
    <source>
        <dbReference type="Proteomes" id="UP000280792"/>
    </source>
</evidence>
<name>A0A3P3VR78_9GAMM</name>
<evidence type="ECO:0000256" key="2">
    <source>
        <dbReference type="ARBA" id="ARBA00005811"/>
    </source>
</evidence>
<comment type="function">
    <text evidence="10">Part of the Tol-Pal system, which plays a role in outer membrane invagination during cell division and is important for maintaining outer membrane integrity.</text>
</comment>
<keyword evidence="6 10" id="KW-0812">Transmembrane</keyword>
<evidence type="ECO:0000313" key="11">
    <source>
        <dbReference type="EMBL" id="RRJ84176.1"/>
    </source>
</evidence>
<dbReference type="InterPro" id="IPR014168">
    <property type="entry name" value="Tol-Pal_TolR"/>
</dbReference>
<evidence type="ECO:0000256" key="1">
    <source>
        <dbReference type="ARBA" id="ARBA00004162"/>
    </source>
</evidence>
<organism evidence="11 12">
    <name type="scientific">Aestuariirhabdus litorea</name>
    <dbReference type="NCBI Taxonomy" id="2528527"/>
    <lineage>
        <taxon>Bacteria</taxon>
        <taxon>Pseudomonadati</taxon>
        <taxon>Pseudomonadota</taxon>
        <taxon>Gammaproteobacteria</taxon>
        <taxon>Oceanospirillales</taxon>
        <taxon>Aestuariirhabdaceae</taxon>
        <taxon>Aestuariirhabdus</taxon>
    </lineage>
</organism>
<keyword evidence="9 10" id="KW-0131">Cell cycle</keyword>
<dbReference type="AlphaFoldDB" id="A0A3P3VR78"/>
<evidence type="ECO:0000256" key="10">
    <source>
        <dbReference type="HAMAP-Rule" id="MF_02203"/>
    </source>
</evidence>
<evidence type="ECO:0000256" key="6">
    <source>
        <dbReference type="ARBA" id="ARBA00022692"/>
    </source>
</evidence>
<feature type="transmembrane region" description="Helical" evidence="10">
    <location>
        <begin position="16"/>
        <end position="37"/>
    </location>
</feature>
<comment type="subcellular location">
    <subcellularLocation>
        <location evidence="10">Cell inner membrane</location>
        <topology evidence="10">Single-pass membrane protein</topology>
    </subcellularLocation>
    <subcellularLocation>
        <location evidence="1">Cell membrane</location>
        <topology evidence="1">Single-pass membrane protein</topology>
    </subcellularLocation>
</comment>
<comment type="similarity">
    <text evidence="2 10">Belongs to the ExbD/TolR family.</text>
</comment>
<dbReference type="HAMAP" id="MF_02203">
    <property type="entry name" value="TolR"/>
    <property type="match status" value="1"/>
</dbReference>
<reference evidence="11 12" key="2">
    <citation type="submission" date="2018-12" db="EMBL/GenBank/DDBJ databases">
        <title>Simiduia agarivorans gen. nov., sp. nov., a marine, agarolytic bacterium isolated from shallow coastal water from Keelung, Taiwan.</title>
        <authorList>
            <person name="Shieh W.Y."/>
        </authorList>
    </citation>
    <scope>NUCLEOTIDE SEQUENCE [LARGE SCALE GENOMIC DNA]</scope>
    <source>
        <strain evidence="11 12">GTF-13</strain>
    </source>
</reference>
<evidence type="ECO:0000256" key="4">
    <source>
        <dbReference type="ARBA" id="ARBA00022519"/>
    </source>
</evidence>
<keyword evidence="7 10" id="KW-1133">Transmembrane helix</keyword>
<keyword evidence="12" id="KW-1185">Reference proteome</keyword>
<dbReference type="EMBL" id="QWEZ01000001">
    <property type="protein sequence ID" value="RRJ84176.1"/>
    <property type="molecule type" value="Genomic_DNA"/>
</dbReference>
<dbReference type="Gene3D" id="3.30.420.270">
    <property type="match status" value="1"/>
</dbReference>
<evidence type="ECO:0000256" key="8">
    <source>
        <dbReference type="ARBA" id="ARBA00023136"/>
    </source>
</evidence>
<gene>
    <name evidence="10 11" type="primary">tolR</name>
    <name evidence="11" type="ORF">D0544_03390</name>
</gene>
<dbReference type="GO" id="GO:0005886">
    <property type="term" value="C:plasma membrane"/>
    <property type="evidence" value="ECO:0007669"/>
    <property type="project" value="UniProtKB-SubCell"/>
</dbReference>
<evidence type="ECO:0000256" key="7">
    <source>
        <dbReference type="ARBA" id="ARBA00022989"/>
    </source>
</evidence>
<protein>
    <recommendedName>
        <fullName evidence="10">Tol-Pal system protein TolR</fullName>
    </recommendedName>
</protein>
<dbReference type="GO" id="GO:0051301">
    <property type="term" value="P:cell division"/>
    <property type="evidence" value="ECO:0007669"/>
    <property type="project" value="UniProtKB-UniRule"/>
</dbReference>
<dbReference type="InterPro" id="IPR003400">
    <property type="entry name" value="ExbD"/>
</dbReference>
<dbReference type="NCBIfam" id="TIGR02801">
    <property type="entry name" value="tolR"/>
    <property type="match status" value="1"/>
</dbReference>